<dbReference type="Proteomes" id="UP000037600">
    <property type="component" value="Unassembled WGS sequence"/>
</dbReference>
<name>A0A0J8GSR2_9ALTE</name>
<organism evidence="2 3">
    <name type="scientific">Catenovulum maritimum</name>
    <dbReference type="NCBI Taxonomy" id="1513271"/>
    <lineage>
        <taxon>Bacteria</taxon>
        <taxon>Pseudomonadati</taxon>
        <taxon>Pseudomonadota</taxon>
        <taxon>Gammaproteobacteria</taxon>
        <taxon>Alteromonadales</taxon>
        <taxon>Alteromonadaceae</taxon>
        <taxon>Catenovulum</taxon>
    </lineage>
</organism>
<comment type="caution">
    <text evidence="2">The sequence shown here is derived from an EMBL/GenBank/DDBJ whole genome shotgun (WGS) entry which is preliminary data.</text>
</comment>
<dbReference type="InterPro" id="IPR021342">
    <property type="entry name" value="DUF2959"/>
</dbReference>
<dbReference type="EMBL" id="LAZL01000009">
    <property type="protein sequence ID" value="KMT65830.1"/>
    <property type="molecule type" value="Genomic_DNA"/>
</dbReference>
<evidence type="ECO:0000256" key="1">
    <source>
        <dbReference type="SAM" id="Coils"/>
    </source>
</evidence>
<dbReference type="Pfam" id="PF11172">
    <property type="entry name" value="DUF2959"/>
    <property type="match status" value="1"/>
</dbReference>
<sequence>MLKYVFAAIMFCSLTGCQTAYYSAMEKVGIHKRDILVDRVKDAQESQTEAQAQFQSALEQFQSVVSFDGGELEVVYNELNEQYLDSKSAAEDVSSRIDKVESVAEDLFDEWEDELEQYTNTKLKAQSSKQLTDTKRQYSKLIKSMRKAESKMQPFLSALNDNVLYLKHNLNAKAIGALKGELGSIQKDVKALIAEINKSIEQSNQFIKSLE</sequence>
<dbReference type="PROSITE" id="PS51257">
    <property type="entry name" value="PROKAR_LIPOPROTEIN"/>
    <property type="match status" value="1"/>
</dbReference>
<dbReference type="AlphaFoldDB" id="A0A0J8GSR2"/>
<keyword evidence="3" id="KW-1185">Reference proteome</keyword>
<evidence type="ECO:0000313" key="2">
    <source>
        <dbReference type="EMBL" id="KMT65830.1"/>
    </source>
</evidence>
<keyword evidence="1" id="KW-0175">Coiled coil</keyword>
<feature type="coiled-coil region" evidence="1">
    <location>
        <begin position="101"/>
        <end position="151"/>
    </location>
</feature>
<gene>
    <name evidence="2" type="ORF">XM47_07485</name>
</gene>
<proteinExistence type="predicted"/>
<dbReference type="SUPFAM" id="SSF111474">
    <property type="entry name" value="Coronavirus S2 glycoprotein"/>
    <property type="match status" value="1"/>
</dbReference>
<dbReference type="PATRIC" id="fig|1513271.3.peg.1533"/>
<evidence type="ECO:0000313" key="3">
    <source>
        <dbReference type="Proteomes" id="UP000037600"/>
    </source>
</evidence>
<dbReference type="OrthoDB" id="9780401at2"/>
<dbReference type="RefSeq" id="WP_048691252.1">
    <property type="nucleotide sequence ID" value="NZ_KQ130486.1"/>
</dbReference>
<dbReference type="STRING" id="1513271.XM47_07485"/>
<reference evidence="2 3" key="1">
    <citation type="submission" date="2015-04" db="EMBL/GenBank/DDBJ databases">
        <title>Draft Genome Sequence of the Novel Agar-Digesting Marine Bacterium Q1.</title>
        <authorList>
            <person name="Li Y."/>
            <person name="Li D."/>
            <person name="Chen G."/>
            <person name="Du Z."/>
        </authorList>
    </citation>
    <scope>NUCLEOTIDE SEQUENCE [LARGE SCALE GENOMIC DNA]</scope>
    <source>
        <strain evidence="2 3">Q1</strain>
    </source>
</reference>
<dbReference type="Gene3D" id="1.20.5.300">
    <property type="match status" value="1"/>
</dbReference>
<dbReference type="InterPro" id="IPR043473">
    <property type="entry name" value="S2_sf_CoV"/>
</dbReference>
<protein>
    <submittedName>
        <fullName evidence="2">DNA repair protein</fullName>
    </submittedName>
</protein>
<accession>A0A0J8GSR2</accession>